<dbReference type="SUPFAM" id="SSF51445">
    <property type="entry name" value="(Trans)glycosidases"/>
    <property type="match status" value="1"/>
</dbReference>
<evidence type="ECO:0000313" key="5">
    <source>
        <dbReference type="EMBL" id="EFV94588.1"/>
    </source>
</evidence>
<dbReference type="Gene3D" id="2.60.40.1180">
    <property type="entry name" value="Golgi alpha-mannosidase II"/>
    <property type="match status" value="1"/>
</dbReference>
<dbReference type="Pfam" id="PF00128">
    <property type="entry name" value="Alpha-amylase"/>
    <property type="match status" value="1"/>
</dbReference>
<proteinExistence type="inferred from homology"/>
<dbReference type="GO" id="GO:0009313">
    <property type="term" value="P:oligosaccharide catabolic process"/>
    <property type="evidence" value="ECO:0007669"/>
    <property type="project" value="TreeGrafter"/>
</dbReference>
<comment type="caution">
    <text evidence="5">The sequence shown here is derived from an EMBL/GenBank/DDBJ whole genome shotgun (WGS) entry which is preliminary data.</text>
</comment>
<organism evidence="5 6">
    <name type="scientific">Lautropia mirabilis ATCC 51599</name>
    <dbReference type="NCBI Taxonomy" id="887898"/>
    <lineage>
        <taxon>Bacteria</taxon>
        <taxon>Pseudomonadati</taxon>
        <taxon>Pseudomonadota</taxon>
        <taxon>Betaproteobacteria</taxon>
        <taxon>Burkholderiales</taxon>
        <taxon>Burkholderiaceae</taxon>
        <taxon>Lautropia</taxon>
    </lineage>
</organism>
<sequence>MTTRRPRKAPNNEWWRGGVIYQIYPRSFQDSHGDGVGDLNGITQRLDYVKALGVDAIWLSPFFKSPMHDFGYDVSDYRAVDPIFGTLDDFRTLVDRAHALGLKVIIDQVLSHTSDEHPWFIESRQSRKNPKSDWYVWADAKPDGSPPNNWQSIFGGSAWRWDTRRMQYYLHNFLPSQPDLNFHNRKVQDALLADMRFWLELGVDGFRLDTVNFYFHSQTLHDNPPQSRRGKAIPEADRVNPYTWQRHLYDKTQPENLAFLKRLRALLDQFPDTTTVGEVGADNALEVIAQYTADGDKLHMAYSFDLLHEHHSAEYLHQVFGKFGRIVKDGWPSWAISNHDCPRIRTRWGGQQGGEAVARLAAAMQMTLRGSPCIYQGDELGLPEVELSFEQLQDPYGIRMWPEFKGRDGCRTPFPWKKRGTSAGFSDAPKTWLPIPPEHRELAVDQQTRNPDSMLNFYRNLLAWRKTHPALLKGRLKLLPADPQLLGYERRLDDDALLCVFNFSGKKARLPLPRGWADGLIDEGSGLTGAEIRRGALVLGPWSGAVLTRP</sequence>
<dbReference type="InterPro" id="IPR006047">
    <property type="entry name" value="GH13_cat_dom"/>
</dbReference>
<dbReference type="AlphaFoldDB" id="E7RYC7"/>
<dbReference type="Proteomes" id="UP000011021">
    <property type="component" value="Unassembled WGS sequence"/>
</dbReference>
<dbReference type="eggNOG" id="COG0366">
    <property type="taxonomic scope" value="Bacteria"/>
</dbReference>
<evidence type="ECO:0000313" key="6">
    <source>
        <dbReference type="Proteomes" id="UP000011021"/>
    </source>
</evidence>
<dbReference type="RefSeq" id="WP_005674015.1">
    <property type="nucleotide sequence ID" value="NZ_CP146288.1"/>
</dbReference>
<dbReference type="PANTHER" id="PTHR10357:SF179">
    <property type="entry name" value="NEUTRAL AND BASIC AMINO ACID TRANSPORT PROTEIN RBAT"/>
    <property type="match status" value="1"/>
</dbReference>
<evidence type="ECO:0000256" key="3">
    <source>
        <dbReference type="ARBA" id="ARBA00023295"/>
    </source>
</evidence>
<gene>
    <name evidence="5" type="ORF">HMPREF0551_1691</name>
</gene>
<keyword evidence="3" id="KW-0326">Glycosidase</keyword>
<dbReference type="STRING" id="887898.HMPREF0551_1691"/>
<dbReference type="InterPro" id="IPR045857">
    <property type="entry name" value="O16G_dom_2"/>
</dbReference>
<protein>
    <submittedName>
        <fullName evidence="5">Alpha amylase, catalytic domain protein</fullName>
    </submittedName>
</protein>
<evidence type="ECO:0000259" key="4">
    <source>
        <dbReference type="SMART" id="SM00642"/>
    </source>
</evidence>
<name>E7RYC7_9BURK</name>
<keyword evidence="2" id="KW-0378">Hydrolase</keyword>
<dbReference type="Gene3D" id="3.90.400.10">
    <property type="entry name" value="Oligo-1,6-glucosidase, Domain 2"/>
    <property type="match status" value="1"/>
</dbReference>
<accession>E7RYC7</accession>
<evidence type="ECO:0000256" key="1">
    <source>
        <dbReference type="ARBA" id="ARBA00008061"/>
    </source>
</evidence>
<feature type="domain" description="Glycosyl hydrolase family 13 catalytic" evidence="4">
    <location>
        <begin position="22"/>
        <end position="411"/>
    </location>
</feature>
<dbReference type="SUPFAM" id="SSF51011">
    <property type="entry name" value="Glycosyl hydrolase domain"/>
    <property type="match status" value="1"/>
</dbReference>
<dbReference type="Gene3D" id="3.20.20.80">
    <property type="entry name" value="Glycosidases"/>
    <property type="match status" value="2"/>
</dbReference>
<dbReference type="InterPro" id="IPR013780">
    <property type="entry name" value="Glyco_hydro_b"/>
</dbReference>
<dbReference type="PANTHER" id="PTHR10357">
    <property type="entry name" value="ALPHA-AMYLASE FAMILY MEMBER"/>
    <property type="match status" value="1"/>
</dbReference>
<dbReference type="SMART" id="SM00642">
    <property type="entry name" value="Aamy"/>
    <property type="match status" value="1"/>
</dbReference>
<dbReference type="FunFam" id="3.90.400.10:FF:000002">
    <property type="entry name" value="Sucrose isomerase"/>
    <property type="match status" value="1"/>
</dbReference>
<dbReference type="GO" id="GO:0004556">
    <property type="term" value="F:alpha-amylase activity"/>
    <property type="evidence" value="ECO:0007669"/>
    <property type="project" value="TreeGrafter"/>
</dbReference>
<dbReference type="CDD" id="cd11330">
    <property type="entry name" value="AmyAc_OligoGlu"/>
    <property type="match status" value="1"/>
</dbReference>
<reference evidence="5 6" key="1">
    <citation type="submission" date="2010-12" db="EMBL/GenBank/DDBJ databases">
        <authorList>
            <person name="Muzny D."/>
            <person name="Qin X."/>
            <person name="Deng J."/>
            <person name="Jiang H."/>
            <person name="Liu Y."/>
            <person name="Qu J."/>
            <person name="Song X.-Z."/>
            <person name="Zhang L."/>
            <person name="Thornton R."/>
            <person name="Coyle M."/>
            <person name="Francisco L."/>
            <person name="Jackson L."/>
            <person name="Javaid M."/>
            <person name="Korchina V."/>
            <person name="Kovar C."/>
            <person name="Mata R."/>
            <person name="Mathew T."/>
            <person name="Ngo R."/>
            <person name="Nguyen L."/>
            <person name="Nguyen N."/>
            <person name="Okwuonu G."/>
            <person name="Ongeri F."/>
            <person name="Pham C."/>
            <person name="Simmons D."/>
            <person name="Wilczek-Boney K."/>
            <person name="Hale W."/>
            <person name="Jakkamsetti A."/>
            <person name="Pham P."/>
            <person name="Ruth R."/>
            <person name="San Lucas F."/>
            <person name="Warren J."/>
            <person name="Zhang J."/>
            <person name="Zhao Z."/>
            <person name="Zhou C."/>
            <person name="Zhu D."/>
            <person name="Lee S."/>
            <person name="Bess C."/>
            <person name="Blankenburg K."/>
            <person name="Forbes L."/>
            <person name="Fu Q."/>
            <person name="Gubbala S."/>
            <person name="Hirani K."/>
            <person name="Jayaseelan J.C."/>
            <person name="Lara F."/>
            <person name="Munidasa M."/>
            <person name="Palculict T."/>
            <person name="Patil S."/>
            <person name="Pu L.-L."/>
            <person name="Saada N."/>
            <person name="Tang L."/>
            <person name="Weissenberger G."/>
            <person name="Zhu Y."/>
            <person name="Hemphill L."/>
            <person name="Shang Y."/>
            <person name="Youmans B."/>
            <person name="Ayvaz T."/>
            <person name="Ross M."/>
            <person name="Santibanez J."/>
            <person name="Aqrawi P."/>
            <person name="Gross S."/>
            <person name="Joshi V."/>
            <person name="Fowler G."/>
            <person name="Nazareth L."/>
            <person name="Reid J."/>
            <person name="Worley K."/>
            <person name="Petrosino J."/>
            <person name="Highlander S."/>
            <person name="Gibbs R."/>
        </authorList>
    </citation>
    <scope>NUCLEOTIDE SEQUENCE [LARGE SCALE GENOMIC DNA]</scope>
    <source>
        <strain evidence="5 6">ATCC 51599</strain>
    </source>
</reference>
<evidence type="ECO:0000256" key="2">
    <source>
        <dbReference type="ARBA" id="ARBA00022801"/>
    </source>
</evidence>
<dbReference type="EMBL" id="AEQP01000015">
    <property type="protein sequence ID" value="EFV94588.1"/>
    <property type="molecule type" value="Genomic_DNA"/>
</dbReference>
<dbReference type="InterPro" id="IPR017853">
    <property type="entry name" value="GH"/>
</dbReference>
<dbReference type="HOGENOM" id="CLU_006462_2_3_4"/>
<keyword evidence="6" id="KW-1185">Reference proteome</keyword>
<comment type="similarity">
    <text evidence="1">Belongs to the glycosyl hydrolase 13 family.</text>
</comment>